<dbReference type="OrthoDB" id="337038at2759"/>
<dbReference type="InParanoid" id="A0A4Q1BHR3"/>
<organism evidence="4 5">
    <name type="scientific">Tremella mesenterica</name>
    <name type="common">Jelly fungus</name>
    <dbReference type="NCBI Taxonomy" id="5217"/>
    <lineage>
        <taxon>Eukaryota</taxon>
        <taxon>Fungi</taxon>
        <taxon>Dikarya</taxon>
        <taxon>Basidiomycota</taxon>
        <taxon>Agaricomycotina</taxon>
        <taxon>Tremellomycetes</taxon>
        <taxon>Tremellales</taxon>
        <taxon>Tremellaceae</taxon>
        <taxon>Tremella</taxon>
    </lineage>
</organism>
<sequence>MLVITFFFFLPLSLSLHIPVNHRPPDPVTLSTHKISSPSKTLPSRPVETFVPVLQHALAADAHLNTDGESWFDEDDWLEYEYDFIEIDDDEDYYYDEEYEIEEYEVEEYDQDGRMHKRRVTGMWLTTGDCEEEPPADIILLEDCDEEGDNSTSTSSSLMFSSSAPSSSSISRTIPKPSGVVQVIVVTSTIVVAPPETATDSAGANPSASSPSGAGGQTQGLDPQAQAFLDGHNIARAKYGAGNVTWSDSLVQRAKANAENCNAGLHTNSGENMASQSGGITPQQAIDMWVNEVSQYDQSNPGFTEATGHFTQVVWKASTTIGCYIATCSPGVLFDEKYGTSFKATCEYDPAGNVVGDNNLYFRENVSW</sequence>
<feature type="signal peptide" evidence="2">
    <location>
        <begin position="1"/>
        <end position="15"/>
    </location>
</feature>
<dbReference type="SMART" id="SM00198">
    <property type="entry name" value="SCP"/>
    <property type="match status" value="1"/>
</dbReference>
<dbReference type="Gene3D" id="3.40.33.10">
    <property type="entry name" value="CAP"/>
    <property type="match status" value="1"/>
</dbReference>
<dbReference type="Pfam" id="PF00188">
    <property type="entry name" value="CAP"/>
    <property type="match status" value="1"/>
</dbReference>
<proteinExistence type="predicted"/>
<dbReference type="EMBL" id="SDIL01000076">
    <property type="protein sequence ID" value="RXK37134.1"/>
    <property type="molecule type" value="Genomic_DNA"/>
</dbReference>
<feature type="chain" id="PRO_5020972303" description="SCP domain-containing protein" evidence="2">
    <location>
        <begin position="16"/>
        <end position="368"/>
    </location>
</feature>
<gene>
    <name evidence="4" type="ORF">M231_05585</name>
</gene>
<name>A0A4Q1BHR3_TREME</name>
<dbReference type="InterPro" id="IPR001283">
    <property type="entry name" value="CRISP-related"/>
</dbReference>
<evidence type="ECO:0000313" key="5">
    <source>
        <dbReference type="Proteomes" id="UP000289152"/>
    </source>
</evidence>
<keyword evidence="2" id="KW-0732">Signal</keyword>
<evidence type="ECO:0000256" key="2">
    <source>
        <dbReference type="SAM" id="SignalP"/>
    </source>
</evidence>
<evidence type="ECO:0000259" key="3">
    <source>
        <dbReference type="SMART" id="SM00198"/>
    </source>
</evidence>
<evidence type="ECO:0000313" key="4">
    <source>
        <dbReference type="EMBL" id="RXK37134.1"/>
    </source>
</evidence>
<dbReference type="Proteomes" id="UP000289152">
    <property type="component" value="Unassembled WGS sequence"/>
</dbReference>
<accession>A0A4Q1BHR3</accession>
<comment type="caution">
    <text evidence="4">The sequence shown here is derived from an EMBL/GenBank/DDBJ whole genome shotgun (WGS) entry which is preliminary data.</text>
</comment>
<dbReference type="InterPro" id="IPR014044">
    <property type="entry name" value="CAP_dom"/>
</dbReference>
<feature type="domain" description="SCP" evidence="3">
    <location>
        <begin position="223"/>
        <end position="356"/>
    </location>
</feature>
<keyword evidence="5" id="KW-1185">Reference proteome</keyword>
<feature type="region of interest" description="Disordered" evidence="1">
    <location>
        <begin position="196"/>
        <end position="223"/>
    </location>
</feature>
<dbReference type="SUPFAM" id="SSF55797">
    <property type="entry name" value="PR-1-like"/>
    <property type="match status" value="1"/>
</dbReference>
<protein>
    <recommendedName>
        <fullName evidence="3">SCP domain-containing protein</fullName>
    </recommendedName>
</protein>
<dbReference type="InterPro" id="IPR018244">
    <property type="entry name" value="Allrgn_V5/Tpx1_CS"/>
</dbReference>
<dbReference type="PANTHER" id="PTHR10334">
    <property type="entry name" value="CYSTEINE-RICH SECRETORY PROTEIN-RELATED"/>
    <property type="match status" value="1"/>
</dbReference>
<dbReference type="VEuPathDB" id="FungiDB:TREMEDRAFT_64753"/>
<dbReference type="AlphaFoldDB" id="A0A4Q1BHR3"/>
<feature type="compositionally biased region" description="Low complexity" evidence="1">
    <location>
        <begin position="201"/>
        <end position="212"/>
    </location>
</feature>
<evidence type="ECO:0000256" key="1">
    <source>
        <dbReference type="SAM" id="MobiDB-lite"/>
    </source>
</evidence>
<dbReference type="GO" id="GO:0005576">
    <property type="term" value="C:extracellular region"/>
    <property type="evidence" value="ECO:0007669"/>
    <property type="project" value="InterPro"/>
</dbReference>
<feature type="compositionally biased region" description="Low complexity" evidence="1">
    <location>
        <begin position="151"/>
        <end position="173"/>
    </location>
</feature>
<dbReference type="InterPro" id="IPR035940">
    <property type="entry name" value="CAP_sf"/>
</dbReference>
<feature type="region of interest" description="Disordered" evidence="1">
    <location>
        <begin position="146"/>
        <end position="173"/>
    </location>
</feature>
<dbReference type="PRINTS" id="PR00837">
    <property type="entry name" value="V5TPXLIKE"/>
</dbReference>
<reference evidence="4 5" key="1">
    <citation type="submission" date="2016-06" db="EMBL/GenBank/DDBJ databases">
        <title>Evolution of pathogenesis and genome organization in the Tremellales.</title>
        <authorList>
            <person name="Cuomo C."/>
            <person name="Litvintseva A."/>
            <person name="Heitman J."/>
            <person name="Chen Y."/>
            <person name="Sun S."/>
            <person name="Springer D."/>
            <person name="Dromer F."/>
            <person name="Young S."/>
            <person name="Zeng Q."/>
            <person name="Chapman S."/>
            <person name="Gujja S."/>
            <person name="Saif S."/>
            <person name="Birren B."/>
        </authorList>
    </citation>
    <scope>NUCLEOTIDE SEQUENCE [LARGE SCALE GENOMIC DNA]</scope>
    <source>
        <strain evidence="4 5">ATCC 28783</strain>
    </source>
</reference>
<dbReference type="PROSITE" id="PS01009">
    <property type="entry name" value="CRISP_1"/>
    <property type="match status" value="1"/>
</dbReference>